<dbReference type="SUPFAM" id="SSF53474">
    <property type="entry name" value="alpha/beta-Hydrolases"/>
    <property type="match status" value="1"/>
</dbReference>
<dbReference type="InterPro" id="IPR050266">
    <property type="entry name" value="AB_hydrolase_sf"/>
</dbReference>
<dbReference type="PRINTS" id="PR00111">
    <property type="entry name" value="ABHYDROLASE"/>
</dbReference>
<dbReference type="AlphaFoldDB" id="A0A0J6V920"/>
<dbReference type="PANTHER" id="PTHR43798">
    <property type="entry name" value="MONOACYLGLYCEROL LIPASE"/>
    <property type="match status" value="1"/>
</dbReference>
<evidence type="ECO:0000259" key="1">
    <source>
        <dbReference type="Pfam" id="PF12697"/>
    </source>
</evidence>
<reference evidence="2 3" key="1">
    <citation type="journal article" date="2015" name="Genome Biol. Evol.">
        <title>Characterization of Three Mycobacterium spp. with Potential Use in Bioremediation by Genome Sequencing and Comparative Genomics.</title>
        <authorList>
            <person name="Das S."/>
            <person name="Pettersson B.M."/>
            <person name="Behra P.R."/>
            <person name="Ramesh M."/>
            <person name="Dasgupta S."/>
            <person name="Bhattacharya A."/>
            <person name="Kirsebom L.A."/>
        </authorList>
    </citation>
    <scope>NUCLEOTIDE SEQUENCE [LARGE SCALE GENOMIC DNA]</scope>
    <source>
        <strain evidence="2 3">DSM 43826</strain>
    </source>
</reference>
<evidence type="ECO:0000313" key="3">
    <source>
        <dbReference type="Proteomes" id="UP000036513"/>
    </source>
</evidence>
<dbReference type="EMBL" id="JYNL01000069">
    <property type="protein sequence ID" value="KMO67365.1"/>
    <property type="molecule type" value="Genomic_DNA"/>
</dbReference>
<evidence type="ECO:0000313" key="2">
    <source>
        <dbReference type="EMBL" id="KMO67365.1"/>
    </source>
</evidence>
<dbReference type="Proteomes" id="UP000036513">
    <property type="component" value="Unassembled WGS sequence"/>
</dbReference>
<keyword evidence="2" id="KW-0378">Hydrolase</keyword>
<feature type="domain" description="AB hydrolase-1" evidence="1">
    <location>
        <begin position="25"/>
        <end position="260"/>
    </location>
</feature>
<comment type="caution">
    <text evidence="2">The sequence shown here is derived from an EMBL/GenBank/DDBJ whole genome shotgun (WGS) entry which is preliminary data.</text>
</comment>
<dbReference type="InterPro" id="IPR000073">
    <property type="entry name" value="AB_hydrolase_1"/>
</dbReference>
<dbReference type="STRING" id="37916.MCHLDSM_06614"/>
<dbReference type="PATRIC" id="fig|37916.4.peg.6632"/>
<dbReference type="RefSeq" id="WP_053083162.1">
    <property type="nucleotide sequence ID" value="NZ_JYNL01000069.1"/>
</dbReference>
<dbReference type="EC" id="3.7.1.8" evidence="2"/>
<dbReference type="InterPro" id="IPR029058">
    <property type="entry name" value="AB_hydrolase_fold"/>
</dbReference>
<dbReference type="PANTHER" id="PTHR43798:SF29">
    <property type="entry name" value="AB HYDROLASE-1 DOMAIN-CONTAINING PROTEIN"/>
    <property type="match status" value="1"/>
</dbReference>
<sequence>MSTMVATPLGRLHVTDVGAGPAAMFWHSLFVDQASWRLVIDALGPGRRVLLVDAPNHGRSDAVDRDFTIDDCAVAAAAVLDQLGITEPVDWVGNALGGHIGITFAARRPDRVRTLVTIGTPVEGFGAVEKWTRIVPLVQLYRVFGSAAVDRLLTMALLGSEAIAAQPDQARTTMAAFRSANRHAMLRAMRCLMVRRRSLRHEVERVTCPTLLLVAEGGQEGWSPRESAAVARRMDNAVSETLPGAGNIAPLLLAPELVAERLQRFWASAS</sequence>
<keyword evidence="3" id="KW-1185">Reference proteome</keyword>
<dbReference type="Pfam" id="PF12697">
    <property type="entry name" value="Abhydrolase_6"/>
    <property type="match status" value="1"/>
</dbReference>
<organism evidence="2 3">
    <name type="scientific">Mycolicibacterium chlorophenolicum</name>
    <dbReference type="NCBI Taxonomy" id="37916"/>
    <lineage>
        <taxon>Bacteria</taxon>
        <taxon>Bacillati</taxon>
        <taxon>Actinomycetota</taxon>
        <taxon>Actinomycetes</taxon>
        <taxon>Mycobacteriales</taxon>
        <taxon>Mycobacteriaceae</taxon>
        <taxon>Mycolicibacterium</taxon>
    </lineage>
</organism>
<dbReference type="GO" id="GO:0016787">
    <property type="term" value="F:hydrolase activity"/>
    <property type="evidence" value="ECO:0007669"/>
    <property type="project" value="UniProtKB-KW"/>
</dbReference>
<gene>
    <name evidence="2" type="primary">bphD</name>
    <name evidence="2" type="ORF">MCHLDSM_06614</name>
</gene>
<name>A0A0J6V920_9MYCO</name>
<protein>
    <submittedName>
        <fullName evidence="2">2-hydroxy-6-oxo-6-phenylhexa-2,4-dienoate hydrolase</fullName>
        <ecNumber evidence="2">3.7.1.8</ecNumber>
    </submittedName>
</protein>
<dbReference type="SMR" id="A0A0J6V920"/>
<accession>A0A0J6V920</accession>
<proteinExistence type="predicted"/>
<dbReference type="Gene3D" id="3.40.50.1820">
    <property type="entry name" value="alpha/beta hydrolase"/>
    <property type="match status" value="1"/>
</dbReference>